<evidence type="ECO:0000313" key="5">
    <source>
        <dbReference type="EMBL" id="MFD2055872.1"/>
    </source>
</evidence>
<comment type="caution">
    <text evidence="5">The sequence shown here is derived from an EMBL/GenBank/DDBJ whole genome shotgun (WGS) entry which is preliminary data.</text>
</comment>
<dbReference type="EC" id="3.4.23.43" evidence="5"/>
<dbReference type="InterPro" id="IPR014032">
    <property type="entry name" value="Peptidase_A24A_bac"/>
</dbReference>
<feature type="transmembrane region" description="Helical" evidence="3">
    <location>
        <begin position="6"/>
        <end position="24"/>
    </location>
</feature>
<dbReference type="PRINTS" id="PR00864">
    <property type="entry name" value="PREPILNPTASE"/>
</dbReference>
<name>A0ABW4WK47_9HYPH</name>
<dbReference type="GO" id="GO:0004190">
    <property type="term" value="F:aspartic-type endopeptidase activity"/>
    <property type="evidence" value="ECO:0007669"/>
    <property type="project" value="UniProtKB-EC"/>
</dbReference>
<keyword evidence="3" id="KW-0472">Membrane</keyword>
<evidence type="ECO:0000256" key="2">
    <source>
        <dbReference type="RuleBase" id="RU003793"/>
    </source>
</evidence>
<feature type="transmembrane region" description="Helical" evidence="3">
    <location>
        <begin position="133"/>
        <end position="153"/>
    </location>
</feature>
<dbReference type="PANTHER" id="PTHR30487:SF0">
    <property type="entry name" value="PREPILIN LEADER PEPTIDASE_N-METHYLTRANSFERASE-RELATED"/>
    <property type="match status" value="1"/>
</dbReference>
<keyword evidence="5" id="KW-0378">Hydrolase</keyword>
<sequence length="164" mass="16930">MAAHPSLVLAATIAMAAVLVAISIADFRRQIIPDGLNLALAAIGLFYQMATDADGVPVRLLFAGATFAAAWLIRRGHFLMTGRIGLGLGDVKMLTAAACWISPLLLPVLLFIASASALLFVGGQVLATGPAAVRARVAFGPFIAIGLGCSWALEQFAGLNMGLL</sequence>
<keyword evidence="3" id="KW-1133">Transmembrane helix</keyword>
<evidence type="ECO:0000313" key="6">
    <source>
        <dbReference type="Proteomes" id="UP001597349"/>
    </source>
</evidence>
<evidence type="ECO:0000259" key="4">
    <source>
        <dbReference type="Pfam" id="PF01478"/>
    </source>
</evidence>
<dbReference type="InterPro" id="IPR050882">
    <property type="entry name" value="Prepilin_peptidase/N-MTase"/>
</dbReference>
<feature type="domain" description="Prepilin type IV endopeptidase peptidase" evidence="4">
    <location>
        <begin position="14"/>
        <end position="120"/>
    </location>
</feature>
<feature type="transmembrane region" description="Helical" evidence="3">
    <location>
        <begin position="56"/>
        <end position="73"/>
    </location>
</feature>
<keyword evidence="3" id="KW-0812">Transmembrane</keyword>
<dbReference type="Gene3D" id="1.20.120.1220">
    <property type="match status" value="1"/>
</dbReference>
<keyword evidence="6" id="KW-1185">Reference proteome</keyword>
<protein>
    <submittedName>
        <fullName evidence="5">Prepilin peptidase</fullName>
        <ecNumber evidence="5">3.4.23.43</ecNumber>
    </submittedName>
</protein>
<dbReference type="Proteomes" id="UP001597349">
    <property type="component" value="Unassembled WGS sequence"/>
</dbReference>
<feature type="transmembrane region" description="Helical" evidence="3">
    <location>
        <begin position="94"/>
        <end position="121"/>
    </location>
</feature>
<accession>A0ABW4WK47</accession>
<evidence type="ECO:0000256" key="3">
    <source>
        <dbReference type="SAM" id="Phobius"/>
    </source>
</evidence>
<organism evidence="5 6">
    <name type="scientific">Mesorhizobium calcicola</name>
    <dbReference type="NCBI Taxonomy" id="1300310"/>
    <lineage>
        <taxon>Bacteria</taxon>
        <taxon>Pseudomonadati</taxon>
        <taxon>Pseudomonadota</taxon>
        <taxon>Alphaproteobacteria</taxon>
        <taxon>Hyphomicrobiales</taxon>
        <taxon>Phyllobacteriaceae</taxon>
        <taxon>Mesorhizobium</taxon>
    </lineage>
</organism>
<proteinExistence type="inferred from homology"/>
<comment type="similarity">
    <text evidence="1 2">Belongs to the peptidase A24 family.</text>
</comment>
<reference evidence="6" key="1">
    <citation type="journal article" date="2019" name="Int. J. Syst. Evol. Microbiol.">
        <title>The Global Catalogue of Microorganisms (GCM) 10K type strain sequencing project: providing services to taxonomists for standard genome sequencing and annotation.</title>
        <authorList>
            <consortium name="The Broad Institute Genomics Platform"/>
            <consortium name="The Broad Institute Genome Sequencing Center for Infectious Disease"/>
            <person name="Wu L."/>
            <person name="Ma J."/>
        </authorList>
    </citation>
    <scope>NUCLEOTIDE SEQUENCE [LARGE SCALE GENOMIC DNA]</scope>
    <source>
        <strain evidence="6">CGMCC 1.16226</strain>
    </source>
</reference>
<dbReference type="Pfam" id="PF01478">
    <property type="entry name" value="Peptidase_A24"/>
    <property type="match status" value="1"/>
</dbReference>
<gene>
    <name evidence="5" type="ORF">ACFSQT_23245</name>
</gene>
<dbReference type="PANTHER" id="PTHR30487">
    <property type="entry name" value="TYPE 4 PREPILIN-LIKE PROTEINS LEADER PEPTIDE-PROCESSING ENZYME"/>
    <property type="match status" value="1"/>
</dbReference>
<dbReference type="InterPro" id="IPR000045">
    <property type="entry name" value="Prepilin_IV_endopep_pep"/>
</dbReference>
<dbReference type="RefSeq" id="WP_379022526.1">
    <property type="nucleotide sequence ID" value="NZ_JBHUGY010000035.1"/>
</dbReference>
<dbReference type="EMBL" id="JBHUGY010000035">
    <property type="protein sequence ID" value="MFD2055872.1"/>
    <property type="molecule type" value="Genomic_DNA"/>
</dbReference>
<evidence type="ECO:0000256" key="1">
    <source>
        <dbReference type="ARBA" id="ARBA00005801"/>
    </source>
</evidence>